<dbReference type="InterPro" id="IPR027417">
    <property type="entry name" value="P-loop_NTPase"/>
</dbReference>
<organism evidence="1">
    <name type="scientific">marine sediment metagenome</name>
    <dbReference type="NCBI Taxonomy" id="412755"/>
    <lineage>
        <taxon>unclassified sequences</taxon>
        <taxon>metagenomes</taxon>
        <taxon>ecological metagenomes</taxon>
    </lineage>
</organism>
<evidence type="ECO:0000313" key="1">
    <source>
        <dbReference type="EMBL" id="GAJ04047.1"/>
    </source>
</evidence>
<proteinExistence type="predicted"/>
<dbReference type="Gene3D" id="3.40.50.300">
    <property type="entry name" value="P-loop containing nucleotide triphosphate hydrolases"/>
    <property type="match status" value="1"/>
</dbReference>
<comment type="caution">
    <text evidence="1">The sequence shown here is derived from an EMBL/GenBank/DDBJ whole genome shotgun (WGS) entry which is preliminary data.</text>
</comment>
<protein>
    <recommendedName>
        <fullName evidence="2">Helicase C-terminal domain-containing protein</fullName>
    </recommendedName>
</protein>
<accession>X1UKE0</accession>
<dbReference type="EMBL" id="BARW01031563">
    <property type="protein sequence ID" value="GAJ04047.1"/>
    <property type="molecule type" value="Genomic_DNA"/>
</dbReference>
<evidence type="ECO:0008006" key="2">
    <source>
        <dbReference type="Google" id="ProtNLM"/>
    </source>
</evidence>
<gene>
    <name evidence="1" type="ORF">S12H4_50173</name>
</gene>
<sequence>LVQYAGRLHRIHAGKTEVCIYDYVDRNSPTLMRMFYKRLRGYRAMGYEPPDTAESAKMMFELP</sequence>
<name>X1UKE0_9ZZZZ</name>
<feature type="non-terminal residue" evidence="1">
    <location>
        <position position="1"/>
    </location>
</feature>
<dbReference type="AlphaFoldDB" id="X1UKE0"/>
<reference evidence="1" key="1">
    <citation type="journal article" date="2014" name="Front. Microbiol.">
        <title>High frequency of phylogenetically diverse reductive dehalogenase-homologous genes in deep subseafloor sedimentary metagenomes.</title>
        <authorList>
            <person name="Kawai M."/>
            <person name="Futagami T."/>
            <person name="Toyoda A."/>
            <person name="Takaki Y."/>
            <person name="Nishi S."/>
            <person name="Hori S."/>
            <person name="Arai W."/>
            <person name="Tsubouchi T."/>
            <person name="Morono Y."/>
            <person name="Uchiyama I."/>
            <person name="Ito T."/>
            <person name="Fujiyama A."/>
            <person name="Inagaki F."/>
            <person name="Takami H."/>
        </authorList>
    </citation>
    <scope>NUCLEOTIDE SEQUENCE</scope>
    <source>
        <strain evidence="1">Expedition CK06-06</strain>
    </source>
</reference>